<feature type="domain" description="VOC" evidence="1">
    <location>
        <begin position="6"/>
        <end position="116"/>
    </location>
</feature>
<sequence>MIQFKRFDHILITIPPGTTALARTFYGEILALPPIPGGHPHNAIWFQMGDVQLHIREEPEGPLSSRHPAFEVVSLSDAKQFLTTRGIDLAYSSEIEGRDRVFFRDPFGNRFELIEYKE</sequence>
<dbReference type="EMBL" id="MORL01000028">
    <property type="protein sequence ID" value="OIN56113.1"/>
    <property type="molecule type" value="Genomic_DNA"/>
</dbReference>
<dbReference type="PANTHER" id="PTHR39175:SF1">
    <property type="entry name" value="FAMILY PROTEIN, PUTATIVE (AFU_ORTHOLOGUE AFUA_3G15060)-RELATED"/>
    <property type="match status" value="1"/>
</dbReference>
<dbReference type="Proteomes" id="UP000181790">
    <property type="component" value="Unassembled WGS sequence"/>
</dbReference>
<dbReference type="SUPFAM" id="SSF54593">
    <property type="entry name" value="Glyoxalase/Bleomycin resistance protein/Dihydroxybiphenyl dioxygenase"/>
    <property type="match status" value="1"/>
</dbReference>
<protein>
    <submittedName>
        <fullName evidence="2">Phage portal protein</fullName>
    </submittedName>
</protein>
<reference evidence="2 3" key="1">
    <citation type="submission" date="2016-10" db="EMBL/GenBank/DDBJ databases">
        <title>Arsenicibacter rosenii gen. nov., sp. nov., an efficient arsenic-methylating bacterium isolated from an arsenic-contaminated paddy soil.</title>
        <authorList>
            <person name="Huang K."/>
        </authorList>
    </citation>
    <scope>NUCLEOTIDE SEQUENCE [LARGE SCALE GENOMIC DNA]</scope>
    <source>
        <strain evidence="2 3">SM-1</strain>
    </source>
</reference>
<dbReference type="InterPro" id="IPR029068">
    <property type="entry name" value="Glyas_Bleomycin-R_OHBP_Dase"/>
</dbReference>
<proteinExistence type="predicted"/>
<dbReference type="InterPro" id="IPR037523">
    <property type="entry name" value="VOC_core"/>
</dbReference>
<evidence type="ECO:0000313" key="2">
    <source>
        <dbReference type="EMBL" id="OIN56113.1"/>
    </source>
</evidence>
<dbReference type="OrthoDB" id="9813630at2"/>
<dbReference type="RefSeq" id="WP_071506245.1">
    <property type="nucleotide sequence ID" value="NZ_MORL01000028.1"/>
</dbReference>
<dbReference type="AlphaFoldDB" id="A0A1S2VBN0"/>
<dbReference type="PANTHER" id="PTHR39175">
    <property type="entry name" value="FAMILY PROTEIN, PUTATIVE (AFU_ORTHOLOGUE AFUA_3G15060)-RELATED"/>
    <property type="match status" value="1"/>
</dbReference>
<evidence type="ECO:0000313" key="3">
    <source>
        <dbReference type="Proteomes" id="UP000181790"/>
    </source>
</evidence>
<comment type="caution">
    <text evidence="2">The sequence shown here is derived from an EMBL/GenBank/DDBJ whole genome shotgun (WGS) entry which is preliminary data.</text>
</comment>
<organism evidence="2 3">
    <name type="scientific">Arsenicibacter rosenii</name>
    <dbReference type="NCBI Taxonomy" id="1750698"/>
    <lineage>
        <taxon>Bacteria</taxon>
        <taxon>Pseudomonadati</taxon>
        <taxon>Bacteroidota</taxon>
        <taxon>Cytophagia</taxon>
        <taxon>Cytophagales</taxon>
        <taxon>Spirosomataceae</taxon>
        <taxon>Arsenicibacter</taxon>
    </lineage>
</organism>
<evidence type="ECO:0000259" key="1">
    <source>
        <dbReference type="PROSITE" id="PS51819"/>
    </source>
</evidence>
<accession>A0A1S2VBN0</accession>
<dbReference type="Gene3D" id="3.10.180.10">
    <property type="entry name" value="2,3-Dihydroxybiphenyl 1,2-Dioxygenase, domain 1"/>
    <property type="match status" value="1"/>
</dbReference>
<name>A0A1S2VBN0_9BACT</name>
<keyword evidence="3" id="KW-1185">Reference proteome</keyword>
<gene>
    <name evidence="2" type="ORF">BLX24_26440</name>
</gene>
<dbReference type="PROSITE" id="PS51819">
    <property type="entry name" value="VOC"/>
    <property type="match status" value="1"/>
</dbReference>